<protein>
    <submittedName>
        <fullName evidence="1">Uncharacterized protein</fullName>
    </submittedName>
</protein>
<evidence type="ECO:0000313" key="2">
    <source>
        <dbReference type="Proteomes" id="UP000018888"/>
    </source>
</evidence>
<dbReference type="Proteomes" id="UP000018888">
    <property type="component" value="Unassembled WGS sequence"/>
</dbReference>
<reference evidence="1 2" key="2">
    <citation type="journal article" date="2018" name="New Phytol.">
        <title>High intraspecific genome diversity in the model arbuscular mycorrhizal symbiont Rhizophagus irregularis.</title>
        <authorList>
            <person name="Chen E.C.H."/>
            <person name="Morin E."/>
            <person name="Beaudet D."/>
            <person name="Noel J."/>
            <person name="Yildirir G."/>
            <person name="Ndikumana S."/>
            <person name="Charron P."/>
            <person name="St-Onge C."/>
            <person name="Giorgi J."/>
            <person name="Kruger M."/>
            <person name="Marton T."/>
            <person name="Ropars J."/>
            <person name="Grigoriev I.V."/>
            <person name="Hainaut M."/>
            <person name="Henrissat B."/>
            <person name="Roux C."/>
            <person name="Martin F."/>
            <person name="Corradi N."/>
        </authorList>
    </citation>
    <scope>NUCLEOTIDE SEQUENCE [LARGE SCALE GENOMIC DNA]</scope>
    <source>
        <strain evidence="1 2">DAOM 197198</strain>
    </source>
</reference>
<name>A0A2P4PWY8_RHIID</name>
<sequence>MISLRYHNDIICKFISPRYLFNIIIISIRYCLKIQGFCKDLSSESHTGEFLAKTIEEIIDEISFALKEEAKACDINGGRLKKWADTRWHTMYDCVDSIMRHKVPLENLKCEKPETLSTAVLSVLRTCAFFDDVRALAFTLRPIKQSIAALESQSCTLADCFFGLARLGAAIKKLSNNDHRVFHQQCISVFNRCYAEFADPIYLLCFFLHPYYTGKFESDYL</sequence>
<organism evidence="1 2">
    <name type="scientific">Rhizophagus irregularis (strain DAOM 181602 / DAOM 197198 / MUCL 43194)</name>
    <name type="common">Arbuscular mycorrhizal fungus</name>
    <name type="synonym">Glomus intraradices</name>
    <dbReference type="NCBI Taxonomy" id="747089"/>
    <lineage>
        <taxon>Eukaryota</taxon>
        <taxon>Fungi</taxon>
        <taxon>Fungi incertae sedis</taxon>
        <taxon>Mucoromycota</taxon>
        <taxon>Glomeromycotina</taxon>
        <taxon>Glomeromycetes</taxon>
        <taxon>Glomerales</taxon>
        <taxon>Glomeraceae</taxon>
        <taxon>Rhizophagus</taxon>
    </lineage>
</organism>
<comment type="caution">
    <text evidence="1">The sequence shown here is derived from an EMBL/GenBank/DDBJ whole genome shotgun (WGS) entry which is preliminary data.</text>
</comment>
<dbReference type="EMBL" id="AUPC02000128">
    <property type="protein sequence ID" value="POG69892.1"/>
    <property type="molecule type" value="Genomic_DNA"/>
</dbReference>
<accession>A0A2P4PWY8</accession>
<proteinExistence type="predicted"/>
<keyword evidence="2" id="KW-1185">Reference proteome</keyword>
<dbReference type="InterPro" id="IPR012337">
    <property type="entry name" value="RNaseH-like_sf"/>
</dbReference>
<gene>
    <name evidence="1" type="ORF">GLOIN_2v1776455</name>
</gene>
<dbReference type="SUPFAM" id="SSF53098">
    <property type="entry name" value="Ribonuclease H-like"/>
    <property type="match status" value="1"/>
</dbReference>
<reference evidence="1 2" key="1">
    <citation type="journal article" date="2013" name="Proc. Natl. Acad. Sci. U.S.A.">
        <title>Genome of an arbuscular mycorrhizal fungus provides insight into the oldest plant symbiosis.</title>
        <authorList>
            <person name="Tisserant E."/>
            <person name="Malbreil M."/>
            <person name="Kuo A."/>
            <person name="Kohler A."/>
            <person name="Symeonidi A."/>
            <person name="Balestrini R."/>
            <person name="Charron P."/>
            <person name="Duensing N."/>
            <person name="Frei Dit Frey N."/>
            <person name="Gianinazzi-Pearson V."/>
            <person name="Gilbert L.B."/>
            <person name="Handa Y."/>
            <person name="Herr J.R."/>
            <person name="Hijri M."/>
            <person name="Koul R."/>
            <person name="Kawaguchi M."/>
            <person name="Krajinski F."/>
            <person name="Lammers P.J."/>
            <person name="Masclaux F.G."/>
            <person name="Murat C."/>
            <person name="Morin E."/>
            <person name="Ndikumana S."/>
            <person name="Pagni M."/>
            <person name="Petitpierre D."/>
            <person name="Requena N."/>
            <person name="Rosikiewicz P."/>
            <person name="Riley R."/>
            <person name="Saito K."/>
            <person name="San Clemente H."/>
            <person name="Shapiro H."/>
            <person name="van Tuinen D."/>
            <person name="Becard G."/>
            <person name="Bonfante P."/>
            <person name="Paszkowski U."/>
            <person name="Shachar-Hill Y.Y."/>
            <person name="Tuskan G.A."/>
            <person name="Young P.W."/>
            <person name="Sanders I.R."/>
            <person name="Henrissat B."/>
            <person name="Rensing S.A."/>
            <person name="Grigoriev I.V."/>
            <person name="Corradi N."/>
            <person name="Roux C."/>
            <person name="Martin F."/>
        </authorList>
    </citation>
    <scope>NUCLEOTIDE SEQUENCE [LARGE SCALE GENOMIC DNA]</scope>
    <source>
        <strain evidence="1 2">DAOM 197198</strain>
    </source>
</reference>
<dbReference type="AlphaFoldDB" id="A0A2P4PWY8"/>
<evidence type="ECO:0000313" key="1">
    <source>
        <dbReference type="EMBL" id="POG69892.1"/>
    </source>
</evidence>
<dbReference type="VEuPathDB" id="FungiDB:RhiirFUN_016779"/>